<comment type="caution">
    <text evidence="3">The sequence shown here is derived from an EMBL/GenBank/DDBJ whole genome shotgun (WGS) entry which is preliminary data.</text>
</comment>
<keyword evidence="4" id="KW-1185">Reference proteome</keyword>
<evidence type="ECO:0000256" key="1">
    <source>
        <dbReference type="SAM" id="MobiDB-lite"/>
    </source>
</evidence>
<dbReference type="EMBL" id="JAUSUZ010000001">
    <property type="protein sequence ID" value="MDQ0368975.1"/>
    <property type="molecule type" value="Genomic_DNA"/>
</dbReference>
<accession>A0AAE3W479</accession>
<evidence type="ECO:0000256" key="2">
    <source>
        <dbReference type="SAM" id="SignalP"/>
    </source>
</evidence>
<feature type="signal peptide" evidence="2">
    <location>
        <begin position="1"/>
        <end position="30"/>
    </location>
</feature>
<dbReference type="InterPro" id="IPR006311">
    <property type="entry name" value="TAT_signal"/>
</dbReference>
<dbReference type="PROSITE" id="PS51318">
    <property type="entry name" value="TAT"/>
    <property type="match status" value="1"/>
</dbReference>
<feature type="chain" id="PRO_5042131456" evidence="2">
    <location>
        <begin position="31"/>
        <end position="70"/>
    </location>
</feature>
<feature type="region of interest" description="Disordered" evidence="1">
    <location>
        <begin position="26"/>
        <end position="70"/>
    </location>
</feature>
<gene>
    <name evidence="3" type="ORF">J2S42_005644</name>
</gene>
<evidence type="ECO:0000313" key="3">
    <source>
        <dbReference type="EMBL" id="MDQ0368975.1"/>
    </source>
</evidence>
<dbReference type="RefSeq" id="WP_307243889.1">
    <property type="nucleotide sequence ID" value="NZ_JAUSUZ010000001.1"/>
</dbReference>
<dbReference type="AlphaFoldDB" id="A0AAE3W479"/>
<sequence length="70" mass="6927">MRRRTLLTAAAATPLAAVLPAAAFPGSAHAADTAPTGFAALGTGTTGGAGPPSPRRTRTSSWRTSTPPAR</sequence>
<proteinExistence type="predicted"/>
<evidence type="ECO:0000313" key="4">
    <source>
        <dbReference type="Proteomes" id="UP001240236"/>
    </source>
</evidence>
<name>A0AAE3W479_9ACTN</name>
<keyword evidence="2" id="KW-0732">Signal</keyword>
<feature type="compositionally biased region" description="Low complexity" evidence="1">
    <location>
        <begin position="59"/>
        <end position="70"/>
    </location>
</feature>
<feature type="compositionally biased region" description="Low complexity" evidence="1">
    <location>
        <begin position="26"/>
        <end position="43"/>
    </location>
</feature>
<organism evidence="3 4">
    <name type="scientific">Catenuloplanes indicus</name>
    <dbReference type="NCBI Taxonomy" id="137267"/>
    <lineage>
        <taxon>Bacteria</taxon>
        <taxon>Bacillati</taxon>
        <taxon>Actinomycetota</taxon>
        <taxon>Actinomycetes</taxon>
        <taxon>Micromonosporales</taxon>
        <taxon>Micromonosporaceae</taxon>
        <taxon>Catenuloplanes</taxon>
    </lineage>
</organism>
<protein>
    <submittedName>
        <fullName evidence="3">Uncharacterized protein</fullName>
    </submittedName>
</protein>
<dbReference type="Proteomes" id="UP001240236">
    <property type="component" value="Unassembled WGS sequence"/>
</dbReference>
<reference evidence="3 4" key="1">
    <citation type="submission" date="2023-07" db="EMBL/GenBank/DDBJ databases">
        <title>Sequencing the genomes of 1000 actinobacteria strains.</title>
        <authorList>
            <person name="Klenk H.-P."/>
        </authorList>
    </citation>
    <scope>NUCLEOTIDE SEQUENCE [LARGE SCALE GENOMIC DNA]</scope>
    <source>
        <strain evidence="3 4">DSM 44709</strain>
    </source>
</reference>